<name>A0A9P4QV41_9PLEO</name>
<dbReference type="Gene3D" id="3.40.50.720">
    <property type="entry name" value="NAD(P)-binding Rossmann-like Domain"/>
    <property type="match status" value="1"/>
</dbReference>
<dbReference type="InterPro" id="IPR020843">
    <property type="entry name" value="ER"/>
</dbReference>
<evidence type="ECO:0000313" key="5">
    <source>
        <dbReference type="EMBL" id="KAF2733269.1"/>
    </source>
</evidence>
<keyword evidence="3" id="KW-0560">Oxidoreductase</keyword>
<dbReference type="Gene3D" id="3.90.180.10">
    <property type="entry name" value="Medium-chain alcohol dehydrogenases, catalytic domain"/>
    <property type="match status" value="1"/>
</dbReference>
<proteinExistence type="inferred from homology"/>
<evidence type="ECO:0000256" key="3">
    <source>
        <dbReference type="ARBA" id="ARBA00023002"/>
    </source>
</evidence>
<comment type="subunit">
    <text evidence="2">Monomer.</text>
</comment>
<evidence type="ECO:0000259" key="4">
    <source>
        <dbReference type="SMART" id="SM00829"/>
    </source>
</evidence>
<dbReference type="PANTHER" id="PTHR45348:SF7">
    <property type="entry name" value="ZINC BINDING OXIDOREDUCTASE, PUTATIVE-RELATED"/>
    <property type="match status" value="1"/>
</dbReference>
<dbReference type="SUPFAM" id="SSF50129">
    <property type="entry name" value="GroES-like"/>
    <property type="match status" value="1"/>
</dbReference>
<reference evidence="5" key="1">
    <citation type="journal article" date="2020" name="Stud. Mycol.">
        <title>101 Dothideomycetes genomes: a test case for predicting lifestyles and emergence of pathogens.</title>
        <authorList>
            <person name="Haridas S."/>
            <person name="Albert R."/>
            <person name="Binder M."/>
            <person name="Bloem J."/>
            <person name="Labutti K."/>
            <person name="Salamov A."/>
            <person name="Andreopoulos B."/>
            <person name="Baker S."/>
            <person name="Barry K."/>
            <person name="Bills G."/>
            <person name="Bluhm B."/>
            <person name="Cannon C."/>
            <person name="Castanera R."/>
            <person name="Culley D."/>
            <person name="Daum C."/>
            <person name="Ezra D."/>
            <person name="Gonzalez J."/>
            <person name="Henrissat B."/>
            <person name="Kuo A."/>
            <person name="Liang C."/>
            <person name="Lipzen A."/>
            <person name="Lutzoni F."/>
            <person name="Magnuson J."/>
            <person name="Mondo S."/>
            <person name="Nolan M."/>
            <person name="Ohm R."/>
            <person name="Pangilinan J."/>
            <person name="Park H.-J."/>
            <person name="Ramirez L."/>
            <person name="Alfaro M."/>
            <person name="Sun H."/>
            <person name="Tritt A."/>
            <person name="Yoshinaga Y."/>
            <person name="Zwiers L.-H."/>
            <person name="Turgeon B."/>
            <person name="Goodwin S."/>
            <person name="Spatafora J."/>
            <person name="Crous P."/>
            <person name="Grigoriev I."/>
        </authorList>
    </citation>
    <scope>NUCLEOTIDE SEQUENCE</scope>
    <source>
        <strain evidence="5">CBS 125425</strain>
    </source>
</reference>
<dbReference type="Proteomes" id="UP000799444">
    <property type="component" value="Unassembled WGS sequence"/>
</dbReference>
<dbReference type="InterPro" id="IPR011032">
    <property type="entry name" value="GroES-like_sf"/>
</dbReference>
<dbReference type="OrthoDB" id="9992527at2759"/>
<dbReference type="InterPro" id="IPR036291">
    <property type="entry name" value="NAD(P)-bd_dom_sf"/>
</dbReference>
<evidence type="ECO:0000313" key="6">
    <source>
        <dbReference type="Proteomes" id="UP000799444"/>
    </source>
</evidence>
<dbReference type="CDD" id="cd08249">
    <property type="entry name" value="enoyl_reductase_like"/>
    <property type="match status" value="1"/>
</dbReference>
<organism evidence="5 6">
    <name type="scientific">Polyplosphaeria fusca</name>
    <dbReference type="NCBI Taxonomy" id="682080"/>
    <lineage>
        <taxon>Eukaryota</taxon>
        <taxon>Fungi</taxon>
        <taxon>Dikarya</taxon>
        <taxon>Ascomycota</taxon>
        <taxon>Pezizomycotina</taxon>
        <taxon>Dothideomycetes</taxon>
        <taxon>Pleosporomycetidae</taxon>
        <taxon>Pleosporales</taxon>
        <taxon>Tetraplosphaeriaceae</taxon>
        <taxon>Polyplosphaeria</taxon>
    </lineage>
</organism>
<protein>
    <submittedName>
        <fullName evidence="5">GroES-like protein</fullName>
    </submittedName>
</protein>
<dbReference type="EMBL" id="ML996164">
    <property type="protein sequence ID" value="KAF2733269.1"/>
    <property type="molecule type" value="Genomic_DNA"/>
</dbReference>
<dbReference type="AlphaFoldDB" id="A0A9P4QV41"/>
<dbReference type="GO" id="GO:0016651">
    <property type="term" value="F:oxidoreductase activity, acting on NAD(P)H"/>
    <property type="evidence" value="ECO:0007669"/>
    <property type="project" value="InterPro"/>
</dbReference>
<evidence type="ECO:0000256" key="1">
    <source>
        <dbReference type="ARBA" id="ARBA00008072"/>
    </source>
</evidence>
<comment type="similarity">
    <text evidence="1">Belongs to the zinc-containing alcohol dehydrogenase family.</text>
</comment>
<comment type="caution">
    <text evidence="5">The sequence shown here is derived from an EMBL/GenBank/DDBJ whole genome shotgun (WGS) entry which is preliminary data.</text>
</comment>
<sequence>MRALVLDAEERNATLQDISQPLPGDSQILVQVKAISLNPIDPLYVANPLGRTGRTIGSDFAGIVSSVDQAVLARGKLKVGDRVAGFLQGACSRNDRPGAFAEYLVVDVDLVWKIPDKISLEEAAGVSLVALTAAQGIYFRLGLPSPFAYDRAKAMEEHPDRTWNMPGEDGVPDVFNFFVYSASTAVGLFVAQMVRLSARSAGKKVQLFGAASKSRWEMLRAEPYEYDHLVDYRDQDWPEQLKTLSNGIGMQFAYDCISEGDSVERVSSTLAAGGRSVIVRSRAAGAWTAGELPFEPIYGAVWEGLGAEIEYQAFTVKKSPAARAFAVAFYEWLSEGSNLVAAPIRLMPGGLEKVVDDGFKLLGAGTMDARNNKRSEEWMKPVSAEKLVYRV</sequence>
<dbReference type="InterPro" id="IPR013154">
    <property type="entry name" value="ADH-like_N"/>
</dbReference>
<evidence type="ECO:0000256" key="2">
    <source>
        <dbReference type="ARBA" id="ARBA00011245"/>
    </source>
</evidence>
<feature type="domain" description="Enoyl reductase (ER)" evidence="4">
    <location>
        <begin position="10"/>
        <end position="341"/>
    </location>
</feature>
<gene>
    <name evidence="5" type="ORF">EJ04DRAFT_276401</name>
</gene>
<dbReference type="PANTHER" id="PTHR45348">
    <property type="entry name" value="HYPOTHETICAL OXIDOREDUCTASE (EUROFUNG)"/>
    <property type="match status" value="1"/>
</dbReference>
<dbReference type="SMART" id="SM00829">
    <property type="entry name" value="PKS_ER"/>
    <property type="match status" value="1"/>
</dbReference>
<dbReference type="InterPro" id="IPR047122">
    <property type="entry name" value="Trans-enoyl_RdTase-like"/>
</dbReference>
<keyword evidence="6" id="KW-1185">Reference proteome</keyword>
<accession>A0A9P4QV41</accession>
<dbReference type="SUPFAM" id="SSF51735">
    <property type="entry name" value="NAD(P)-binding Rossmann-fold domains"/>
    <property type="match status" value="1"/>
</dbReference>
<dbReference type="Pfam" id="PF08240">
    <property type="entry name" value="ADH_N"/>
    <property type="match status" value="1"/>
</dbReference>